<reference evidence="2" key="1">
    <citation type="submission" date="2021-01" db="EMBL/GenBank/DDBJ databases">
        <authorList>
            <person name="Corre E."/>
            <person name="Pelletier E."/>
            <person name="Niang G."/>
            <person name="Scheremetjew M."/>
            <person name="Finn R."/>
            <person name="Kale V."/>
            <person name="Holt S."/>
            <person name="Cochrane G."/>
            <person name="Meng A."/>
            <person name="Brown T."/>
            <person name="Cohen L."/>
        </authorList>
    </citation>
    <scope>NUCLEOTIDE SEQUENCE</scope>
    <source>
        <strain evidence="2">NIES-381</strain>
    </source>
</reference>
<dbReference type="PROSITE" id="PS50195">
    <property type="entry name" value="PX"/>
    <property type="match status" value="1"/>
</dbReference>
<dbReference type="GO" id="GO:0005768">
    <property type="term" value="C:endosome"/>
    <property type="evidence" value="ECO:0007669"/>
    <property type="project" value="TreeGrafter"/>
</dbReference>
<organism evidence="2">
    <name type="scientific">Eutreptiella gymnastica</name>
    <dbReference type="NCBI Taxonomy" id="73025"/>
    <lineage>
        <taxon>Eukaryota</taxon>
        <taxon>Discoba</taxon>
        <taxon>Euglenozoa</taxon>
        <taxon>Euglenida</taxon>
        <taxon>Spirocuta</taxon>
        <taxon>Euglenophyceae</taxon>
        <taxon>Eutreptiales</taxon>
        <taxon>Eutreptiaceae</taxon>
        <taxon>Eutreptiella</taxon>
    </lineage>
</organism>
<protein>
    <recommendedName>
        <fullName evidence="1">PX domain-containing protein</fullName>
    </recommendedName>
</protein>
<dbReference type="SUPFAM" id="SSF64268">
    <property type="entry name" value="PX domain"/>
    <property type="match status" value="1"/>
</dbReference>
<dbReference type="PANTHER" id="PTHR10555">
    <property type="entry name" value="SORTING NEXIN"/>
    <property type="match status" value="1"/>
</dbReference>
<gene>
    <name evidence="2" type="ORF">EGYM00392_LOCUS12930</name>
</gene>
<feature type="domain" description="PX" evidence="1">
    <location>
        <begin position="90"/>
        <end position="211"/>
    </location>
</feature>
<proteinExistence type="predicted"/>
<dbReference type="EMBL" id="HBGA01035535">
    <property type="protein sequence ID" value="CAD9001849.1"/>
    <property type="molecule type" value="Transcribed_RNA"/>
</dbReference>
<accession>A0A7S1I5P4</accession>
<dbReference type="InterPro" id="IPR027267">
    <property type="entry name" value="AH/BAR_dom_sf"/>
</dbReference>
<dbReference type="InterPro" id="IPR036871">
    <property type="entry name" value="PX_dom_sf"/>
</dbReference>
<evidence type="ECO:0000259" key="1">
    <source>
        <dbReference type="PROSITE" id="PS50195"/>
    </source>
</evidence>
<dbReference type="AlphaFoldDB" id="A0A7S1I5P4"/>
<dbReference type="SMART" id="SM00312">
    <property type="entry name" value="PX"/>
    <property type="match status" value="1"/>
</dbReference>
<dbReference type="GO" id="GO:0035091">
    <property type="term" value="F:phosphatidylinositol binding"/>
    <property type="evidence" value="ECO:0007669"/>
    <property type="project" value="InterPro"/>
</dbReference>
<dbReference type="PANTHER" id="PTHR10555:SF170">
    <property type="entry name" value="FI18122P1"/>
    <property type="match status" value="1"/>
</dbReference>
<dbReference type="Gene3D" id="3.30.1520.10">
    <property type="entry name" value="Phox-like domain"/>
    <property type="match status" value="1"/>
</dbReference>
<sequence>MAESDILAAMTRNAIAEEPPPLDSRHCLTNSIQDAIQLSSCATSTTSVVVGPSQDKRWRNFDAQVVEAIEPKTDLGPWDGADLDGPSSFAFHIPEPERRMERGFFDRVYYAYHVHSHTKLVQYSQPRMAVERRYTDFVFLRKAIAQENGGVIIPPLPPRQIAVEKVLDVDAHRILDARRRLLVHFLAAVGSHPVLQYSPTLQAFLELPVDKWQNWCRQRDTSNDGASQTDRWFSGLEALLDFVPGRSCPAQSRDEHVRLDFKTGIAHYNRATVTGHACFLRDVLAALQDARTKLDVCARRMIESPLLHMDCAAALGKLSRVERQRGDPELAELLATVADDVHASASDCKSAALKDFRSEMEQAAELLDWAIWDTMSALECIEDLQRRRKHVLVLKDTLDSKTAKQKKLAPGTYYERLSMEIDAIETNLQVSEADICHVVQALQGELRNFDARHSGEIFDVLHCFMQVLQQHHQQVYSLWIPKKSAKGMQDVN</sequence>
<evidence type="ECO:0000313" key="2">
    <source>
        <dbReference type="EMBL" id="CAD9001849.1"/>
    </source>
</evidence>
<name>A0A7S1I5P4_9EUGL</name>
<dbReference type="Gene3D" id="1.20.1270.60">
    <property type="entry name" value="Arfaptin homology (AH) domain/BAR domain"/>
    <property type="match status" value="1"/>
</dbReference>
<dbReference type="InterPro" id="IPR001683">
    <property type="entry name" value="PX_dom"/>
</dbReference>
<dbReference type="Pfam" id="PF00787">
    <property type="entry name" value="PX"/>
    <property type="match status" value="1"/>
</dbReference>